<dbReference type="EMBL" id="JAVDQG010000008">
    <property type="protein sequence ID" value="MDR6227203.1"/>
    <property type="molecule type" value="Genomic_DNA"/>
</dbReference>
<evidence type="ECO:0008006" key="3">
    <source>
        <dbReference type="Google" id="ProtNLM"/>
    </source>
</evidence>
<keyword evidence="2" id="KW-1185">Reference proteome</keyword>
<dbReference type="SUPFAM" id="SSF48371">
    <property type="entry name" value="ARM repeat"/>
    <property type="match status" value="1"/>
</dbReference>
<dbReference type="Proteomes" id="UP001185012">
    <property type="component" value="Unassembled WGS sequence"/>
</dbReference>
<name>A0ABU1IQY7_9BACL</name>
<evidence type="ECO:0000313" key="1">
    <source>
        <dbReference type="EMBL" id="MDR6227203.1"/>
    </source>
</evidence>
<sequence length="113" mass="12749">MTALRKVLEVYVHACRQQGIAWEGGNYQAASECRGIKGMHLQKLKRSEKGIRALVALMDHEDVYVRLSASVHSLPYDESRAVETLRDIRETAGIPGFHAEMALKEWEKGNLKV</sequence>
<gene>
    <name evidence="1" type="ORF">JOE21_003218</name>
</gene>
<comment type="caution">
    <text evidence="1">The sequence shown here is derived from an EMBL/GenBank/DDBJ whole genome shotgun (WGS) entry which is preliminary data.</text>
</comment>
<dbReference type="InterPro" id="IPR042236">
    <property type="entry name" value="PI3K_accessory_sf"/>
</dbReference>
<proteinExistence type="predicted"/>
<accession>A0ABU1IQY7</accession>
<evidence type="ECO:0000313" key="2">
    <source>
        <dbReference type="Proteomes" id="UP001185012"/>
    </source>
</evidence>
<reference evidence="1 2" key="1">
    <citation type="submission" date="2023-07" db="EMBL/GenBank/DDBJ databases">
        <title>Genomic Encyclopedia of Type Strains, Phase IV (KMG-IV): sequencing the most valuable type-strain genomes for metagenomic binning, comparative biology and taxonomic classification.</title>
        <authorList>
            <person name="Goeker M."/>
        </authorList>
    </citation>
    <scope>NUCLEOTIDE SEQUENCE [LARGE SCALE GENOMIC DNA]</scope>
    <source>
        <strain evidence="1 2">DSM 45903</strain>
    </source>
</reference>
<dbReference type="Gene3D" id="1.25.40.70">
    <property type="entry name" value="Phosphatidylinositol 3-kinase, accessory domain (PIK)"/>
    <property type="match status" value="1"/>
</dbReference>
<dbReference type="InterPro" id="IPR016024">
    <property type="entry name" value="ARM-type_fold"/>
</dbReference>
<dbReference type="RefSeq" id="WP_309868141.1">
    <property type="nucleotide sequence ID" value="NZ_JAVDQG010000008.1"/>
</dbReference>
<organism evidence="1 2">
    <name type="scientific">Desmospora profundinema</name>
    <dbReference type="NCBI Taxonomy" id="1571184"/>
    <lineage>
        <taxon>Bacteria</taxon>
        <taxon>Bacillati</taxon>
        <taxon>Bacillota</taxon>
        <taxon>Bacilli</taxon>
        <taxon>Bacillales</taxon>
        <taxon>Thermoactinomycetaceae</taxon>
        <taxon>Desmospora</taxon>
    </lineage>
</organism>
<protein>
    <recommendedName>
        <fullName evidence="3">DUF2019 domain-containing protein</fullName>
    </recommendedName>
</protein>